<comment type="caution">
    <text evidence="2">The sequence shown here is derived from an EMBL/GenBank/DDBJ whole genome shotgun (WGS) entry which is preliminary data.</text>
</comment>
<evidence type="ECO:0000256" key="1">
    <source>
        <dbReference type="SAM" id="Phobius"/>
    </source>
</evidence>
<name>A0ABQ9CT66_9PASS</name>
<keyword evidence="1" id="KW-0812">Transmembrane</keyword>
<protein>
    <submittedName>
        <fullName evidence="2">Uncharacterized protein</fullName>
    </submittedName>
</protein>
<reference evidence="2" key="1">
    <citation type="submission" date="2019-10" db="EMBL/GenBank/DDBJ databases">
        <authorList>
            <person name="Soares A.E.R."/>
            <person name="Aleixo A."/>
            <person name="Schneider P."/>
            <person name="Miyaki C.Y."/>
            <person name="Schneider M.P."/>
            <person name="Mello C."/>
            <person name="Vasconcelos A.T.R."/>
        </authorList>
    </citation>
    <scope>NUCLEOTIDE SEQUENCE</scope>
    <source>
        <tissue evidence="2">Muscle</tissue>
    </source>
</reference>
<accession>A0ABQ9CT66</accession>
<dbReference type="EMBL" id="WHWB01034523">
    <property type="protein sequence ID" value="KAJ7408775.1"/>
    <property type="molecule type" value="Genomic_DNA"/>
</dbReference>
<evidence type="ECO:0000313" key="2">
    <source>
        <dbReference type="EMBL" id="KAJ7408775.1"/>
    </source>
</evidence>
<dbReference type="Proteomes" id="UP001145742">
    <property type="component" value="Unassembled WGS sequence"/>
</dbReference>
<proteinExistence type="predicted"/>
<keyword evidence="3" id="KW-1185">Reference proteome</keyword>
<sequence length="163" mass="18131">MCTLSTTSPPTHLIDQVLMRGHPLVPLWSVWRSCSRAVQVSQEDEREEVEGSANPWQGGEPAWPIRANCMSAVEIGTPQVGLSCPELAVTTHSSQLKENSPAVELPPTNTEVDQIVMVSMVWFRILAILLLLICNANCGKDKLDFWKVAERDIPQVIRIVNIF</sequence>
<evidence type="ECO:0000313" key="3">
    <source>
        <dbReference type="Proteomes" id="UP001145742"/>
    </source>
</evidence>
<organism evidence="2 3">
    <name type="scientific">Willisornis vidua</name>
    <name type="common">Xingu scale-backed antbird</name>
    <dbReference type="NCBI Taxonomy" id="1566151"/>
    <lineage>
        <taxon>Eukaryota</taxon>
        <taxon>Metazoa</taxon>
        <taxon>Chordata</taxon>
        <taxon>Craniata</taxon>
        <taxon>Vertebrata</taxon>
        <taxon>Euteleostomi</taxon>
        <taxon>Archelosauria</taxon>
        <taxon>Archosauria</taxon>
        <taxon>Dinosauria</taxon>
        <taxon>Saurischia</taxon>
        <taxon>Theropoda</taxon>
        <taxon>Coelurosauria</taxon>
        <taxon>Aves</taxon>
        <taxon>Neognathae</taxon>
        <taxon>Neoaves</taxon>
        <taxon>Telluraves</taxon>
        <taxon>Australaves</taxon>
        <taxon>Passeriformes</taxon>
        <taxon>Thamnophilidae</taxon>
        <taxon>Willisornis</taxon>
    </lineage>
</organism>
<gene>
    <name evidence="2" type="ORF">WISP_118697</name>
</gene>
<keyword evidence="1" id="KW-0472">Membrane</keyword>
<feature type="transmembrane region" description="Helical" evidence="1">
    <location>
        <begin position="115"/>
        <end position="134"/>
    </location>
</feature>
<keyword evidence="1" id="KW-1133">Transmembrane helix</keyword>